<dbReference type="InterPro" id="IPR036291">
    <property type="entry name" value="NAD(P)-bd_dom_sf"/>
</dbReference>
<comment type="caution">
    <text evidence="2">The sequence shown here is derived from an EMBL/GenBank/DDBJ whole genome shotgun (WGS) entry which is preliminary data.</text>
</comment>
<accession>A0A368HJC0</accession>
<dbReference type="PANTHER" id="PTHR43245:SF13">
    <property type="entry name" value="UDP-D-APIOSE_UDP-D-XYLOSE SYNTHASE 2"/>
    <property type="match status" value="1"/>
</dbReference>
<organism evidence="2 3">
    <name type="scientific">Acidiferrobacter thiooxydans</name>
    <dbReference type="NCBI Taxonomy" id="163359"/>
    <lineage>
        <taxon>Bacteria</taxon>
        <taxon>Pseudomonadati</taxon>
        <taxon>Pseudomonadota</taxon>
        <taxon>Gammaproteobacteria</taxon>
        <taxon>Acidiferrobacterales</taxon>
        <taxon>Acidiferrobacteraceae</taxon>
        <taxon>Acidiferrobacter</taxon>
    </lineage>
</organism>
<reference evidence="2 3" key="1">
    <citation type="submission" date="2018-02" db="EMBL/GenBank/DDBJ databases">
        <title>Insights into the biology of acidophilic members of the Acidiferrobacteraceae family derived from comparative genomic analyses.</title>
        <authorList>
            <person name="Issotta F."/>
            <person name="Thyssen C."/>
            <person name="Mena C."/>
            <person name="Moya A."/>
            <person name="Bellenberg S."/>
            <person name="Sproer C."/>
            <person name="Covarrubias P.C."/>
            <person name="Sand W."/>
            <person name="Quatrini R."/>
            <person name="Vera M."/>
        </authorList>
    </citation>
    <scope>NUCLEOTIDE SEQUENCE [LARGE SCALE GENOMIC DNA]</scope>
    <source>
        <strain evidence="3">m-1</strain>
    </source>
</reference>
<dbReference type="EMBL" id="PSYR01000001">
    <property type="protein sequence ID" value="RCN59466.1"/>
    <property type="molecule type" value="Genomic_DNA"/>
</dbReference>
<dbReference type="Gene3D" id="3.40.50.720">
    <property type="entry name" value="NAD(P)-binding Rossmann-like Domain"/>
    <property type="match status" value="1"/>
</dbReference>
<dbReference type="InterPro" id="IPR001509">
    <property type="entry name" value="Epimerase_deHydtase"/>
</dbReference>
<dbReference type="InterPro" id="IPR050177">
    <property type="entry name" value="Lipid_A_modif_metabolic_enz"/>
</dbReference>
<protein>
    <submittedName>
        <fullName evidence="2">Bifunctional UDP-4-keto-pentose/UDP-xylose synthase</fullName>
    </submittedName>
</protein>
<name>A0A368HJC0_9GAMM</name>
<dbReference type="AlphaFoldDB" id="A0A368HJC0"/>
<dbReference type="Pfam" id="PF01370">
    <property type="entry name" value="Epimerase"/>
    <property type="match status" value="1"/>
</dbReference>
<dbReference type="PANTHER" id="PTHR43245">
    <property type="entry name" value="BIFUNCTIONAL POLYMYXIN RESISTANCE PROTEIN ARNA"/>
    <property type="match status" value="1"/>
</dbReference>
<dbReference type="Proteomes" id="UP000253250">
    <property type="component" value="Unassembled WGS sequence"/>
</dbReference>
<sequence length="342" mass="39039">MKVLILGVNGFIGNSLTQAILEQKDWEIYGMDMNNDKLETCLGNPRFHFVEGDITVNREWIEYHIKKCDVVLPLVAIATPATYVTDPLRVFELDFEANLDIVRKCVRYKRRVLFPSTSEVYGMSADTPFNEETSHLVLGPIHKQRWIYSCSKQLMDRVIYAYGKEGLPFTLFRPFNWIGPKLDNILEPKEGSSRVLTQFLGNILRGKDIQLVDGGNQRRSFTYIDDGVDALLRIIENRDGCADGRIFNIGNPANDCSIKELADALVTLVRSYPRYAALADQVKVVAVNSKEYYGEGYQDILTRVPSIENARNYLGWEPRTDLTTALKKTLDYHLDRPSQELQ</sequence>
<dbReference type="NCBIfam" id="NF008872">
    <property type="entry name" value="PRK11908.1"/>
    <property type="match status" value="1"/>
</dbReference>
<feature type="domain" description="NAD-dependent epimerase/dehydratase" evidence="1">
    <location>
        <begin position="3"/>
        <end position="250"/>
    </location>
</feature>
<dbReference type="OrthoDB" id="9802815at2"/>
<keyword evidence="3" id="KW-1185">Reference proteome</keyword>
<dbReference type="SUPFAM" id="SSF51735">
    <property type="entry name" value="NAD(P)-binding Rossmann-fold domains"/>
    <property type="match status" value="1"/>
</dbReference>
<proteinExistence type="predicted"/>
<evidence type="ECO:0000313" key="3">
    <source>
        <dbReference type="Proteomes" id="UP000253250"/>
    </source>
</evidence>
<evidence type="ECO:0000313" key="2">
    <source>
        <dbReference type="EMBL" id="RCN59466.1"/>
    </source>
</evidence>
<evidence type="ECO:0000259" key="1">
    <source>
        <dbReference type="Pfam" id="PF01370"/>
    </source>
</evidence>
<gene>
    <name evidence="2" type="ORF">C4900_00920</name>
</gene>